<dbReference type="InterPro" id="IPR022812">
    <property type="entry name" value="Dynamin"/>
</dbReference>
<dbReference type="GO" id="GO:0016020">
    <property type="term" value="C:membrane"/>
    <property type="evidence" value="ECO:0007669"/>
    <property type="project" value="TreeGrafter"/>
</dbReference>
<dbReference type="Pfam" id="PF01031">
    <property type="entry name" value="Dynamin_M"/>
    <property type="match status" value="1"/>
</dbReference>
<dbReference type="PROSITE" id="PS51718">
    <property type="entry name" value="G_DYNAMIN_2"/>
    <property type="match status" value="1"/>
</dbReference>
<dbReference type="SMART" id="SM00053">
    <property type="entry name" value="DYNc"/>
    <property type="match status" value="1"/>
</dbReference>
<gene>
    <name evidence="6" type="ORF">ABOM_007998</name>
</gene>
<keyword evidence="1" id="KW-0547">Nucleotide-binding</keyword>
<keyword evidence="7" id="KW-1185">Reference proteome</keyword>
<feature type="compositionally biased region" description="Low complexity" evidence="3">
    <location>
        <begin position="841"/>
        <end position="866"/>
    </location>
</feature>
<name>A0A1F7ZXG4_9EURO</name>
<dbReference type="PANTHER" id="PTHR11566:SF149">
    <property type="entry name" value="GTPASE, PUTATIVE (AFU_ORTHOLOGUE AFUA_6G11890)-RELATED"/>
    <property type="match status" value="1"/>
</dbReference>
<feature type="compositionally biased region" description="Low complexity" evidence="3">
    <location>
        <begin position="796"/>
        <end position="809"/>
    </location>
</feature>
<dbReference type="GO" id="GO:0008017">
    <property type="term" value="F:microtubule binding"/>
    <property type="evidence" value="ECO:0007669"/>
    <property type="project" value="TreeGrafter"/>
</dbReference>
<feature type="domain" description="GED" evidence="4">
    <location>
        <begin position="621"/>
        <end position="712"/>
    </location>
</feature>
<dbReference type="GO" id="GO:0005874">
    <property type="term" value="C:microtubule"/>
    <property type="evidence" value="ECO:0007669"/>
    <property type="project" value="TreeGrafter"/>
</dbReference>
<evidence type="ECO:0000256" key="2">
    <source>
        <dbReference type="ARBA" id="ARBA00023134"/>
    </source>
</evidence>
<dbReference type="Pfam" id="PF00350">
    <property type="entry name" value="Dynamin_N"/>
    <property type="match status" value="1"/>
</dbReference>
<evidence type="ECO:0000259" key="4">
    <source>
        <dbReference type="PROSITE" id="PS51388"/>
    </source>
</evidence>
<dbReference type="GO" id="GO:0006897">
    <property type="term" value="P:endocytosis"/>
    <property type="evidence" value="ECO:0007669"/>
    <property type="project" value="TreeGrafter"/>
</dbReference>
<dbReference type="AlphaFoldDB" id="A0A1F7ZXG4"/>
<feature type="compositionally biased region" description="Polar residues" evidence="3">
    <location>
        <begin position="821"/>
        <end position="840"/>
    </location>
</feature>
<feature type="compositionally biased region" description="Low complexity" evidence="3">
    <location>
        <begin position="1008"/>
        <end position="1020"/>
    </location>
</feature>
<dbReference type="GO" id="GO:0048312">
    <property type="term" value="P:intracellular distribution of mitochondria"/>
    <property type="evidence" value="ECO:0007669"/>
    <property type="project" value="TreeGrafter"/>
</dbReference>
<dbReference type="GeneID" id="34451388"/>
<evidence type="ECO:0000313" key="6">
    <source>
        <dbReference type="EMBL" id="OGM43949.1"/>
    </source>
</evidence>
<dbReference type="GO" id="GO:0003924">
    <property type="term" value="F:GTPase activity"/>
    <property type="evidence" value="ECO:0007669"/>
    <property type="project" value="InterPro"/>
</dbReference>
<dbReference type="InterPro" id="IPR045063">
    <property type="entry name" value="Dynamin_N"/>
</dbReference>
<dbReference type="OrthoDB" id="415706at2759"/>
<dbReference type="Proteomes" id="UP000179179">
    <property type="component" value="Unassembled WGS sequence"/>
</dbReference>
<dbReference type="InterPro" id="IPR001401">
    <property type="entry name" value="Dynamin_GTPase"/>
</dbReference>
<feature type="region of interest" description="Disordered" evidence="3">
    <location>
        <begin position="821"/>
        <end position="869"/>
    </location>
</feature>
<dbReference type="RefSeq" id="XP_022387666.1">
    <property type="nucleotide sequence ID" value="XM_022535127.1"/>
</dbReference>
<dbReference type="InterPro" id="IPR027417">
    <property type="entry name" value="P-loop_NTPase"/>
</dbReference>
<dbReference type="Gene3D" id="3.40.50.300">
    <property type="entry name" value="P-loop containing nucleotide triphosphate hydrolases"/>
    <property type="match status" value="1"/>
</dbReference>
<dbReference type="CDD" id="cd08771">
    <property type="entry name" value="DLP_1"/>
    <property type="match status" value="1"/>
</dbReference>
<evidence type="ECO:0000256" key="3">
    <source>
        <dbReference type="SAM" id="MobiDB-lite"/>
    </source>
</evidence>
<feature type="compositionally biased region" description="Polar residues" evidence="3">
    <location>
        <begin position="749"/>
        <end position="767"/>
    </location>
</feature>
<dbReference type="PRINTS" id="PR00195">
    <property type="entry name" value="DYNAMIN"/>
</dbReference>
<feature type="compositionally biased region" description="Low complexity" evidence="3">
    <location>
        <begin position="910"/>
        <end position="927"/>
    </location>
</feature>
<feature type="region of interest" description="Disordered" evidence="3">
    <location>
        <begin position="883"/>
        <end position="1045"/>
    </location>
</feature>
<feature type="compositionally biased region" description="Polar residues" evidence="3">
    <location>
        <begin position="894"/>
        <end position="909"/>
    </location>
</feature>
<accession>A0A1F7ZXG4</accession>
<evidence type="ECO:0000256" key="1">
    <source>
        <dbReference type="ARBA" id="ARBA00022741"/>
    </source>
</evidence>
<organism evidence="6 7">
    <name type="scientific">Aspergillus bombycis</name>
    <dbReference type="NCBI Taxonomy" id="109264"/>
    <lineage>
        <taxon>Eukaryota</taxon>
        <taxon>Fungi</taxon>
        <taxon>Dikarya</taxon>
        <taxon>Ascomycota</taxon>
        <taxon>Pezizomycotina</taxon>
        <taxon>Eurotiomycetes</taxon>
        <taxon>Eurotiomycetidae</taxon>
        <taxon>Eurotiales</taxon>
        <taxon>Aspergillaceae</taxon>
        <taxon>Aspergillus</taxon>
    </lineage>
</organism>
<feature type="domain" description="Dynamin-type G" evidence="5">
    <location>
        <begin position="35"/>
        <end position="324"/>
    </location>
</feature>
<reference evidence="6 7" key="1">
    <citation type="journal article" date="2016" name="Genome Biol. Evol.">
        <title>Draft genome sequence of an aflatoxigenic Aspergillus species, A. bombycis.</title>
        <authorList>
            <person name="Moore G.G."/>
            <person name="Mack B.M."/>
            <person name="Beltz S.B."/>
            <person name="Gilbert M.K."/>
        </authorList>
    </citation>
    <scope>NUCLEOTIDE SEQUENCE [LARGE SCALE GENOMIC DNA]</scope>
    <source>
        <strain evidence="7">NRRL 26010</strain>
    </source>
</reference>
<dbReference type="STRING" id="109264.A0A1F7ZXG4"/>
<dbReference type="InterPro" id="IPR020850">
    <property type="entry name" value="GED_dom"/>
</dbReference>
<dbReference type="InterPro" id="IPR030381">
    <property type="entry name" value="G_DYNAMIN_dom"/>
</dbReference>
<dbReference type="SUPFAM" id="SSF52540">
    <property type="entry name" value="P-loop containing nucleoside triphosphate hydrolases"/>
    <property type="match status" value="1"/>
</dbReference>
<evidence type="ECO:0000313" key="7">
    <source>
        <dbReference type="Proteomes" id="UP000179179"/>
    </source>
</evidence>
<proteinExistence type="predicted"/>
<dbReference type="PANTHER" id="PTHR11566">
    <property type="entry name" value="DYNAMIN"/>
    <property type="match status" value="1"/>
</dbReference>
<dbReference type="PROSITE" id="PS51388">
    <property type="entry name" value="GED"/>
    <property type="match status" value="1"/>
</dbReference>
<dbReference type="FunFam" id="3.40.50.300:FF:001425">
    <property type="entry name" value="Dynamin GTPase, putative"/>
    <property type="match status" value="1"/>
</dbReference>
<dbReference type="GO" id="GO:0000266">
    <property type="term" value="P:mitochondrial fission"/>
    <property type="evidence" value="ECO:0007669"/>
    <property type="project" value="TreeGrafter"/>
</dbReference>
<feature type="region of interest" description="Disordered" evidence="3">
    <location>
        <begin position="724"/>
        <end position="809"/>
    </location>
</feature>
<dbReference type="GO" id="GO:0005525">
    <property type="term" value="F:GTP binding"/>
    <property type="evidence" value="ECO:0007669"/>
    <property type="project" value="InterPro"/>
</dbReference>
<protein>
    <submittedName>
        <fullName evidence="6">Dynamin family protein</fullName>
    </submittedName>
</protein>
<feature type="compositionally biased region" description="Polar residues" evidence="3">
    <location>
        <begin position="928"/>
        <end position="948"/>
    </location>
</feature>
<dbReference type="GO" id="GO:0005739">
    <property type="term" value="C:mitochondrion"/>
    <property type="evidence" value="ECO:0007669"/>
    <property type="project" value="TreeGrafter"/>
</dbReference>
<keyword evidence="2" id="KW-0342">GTP-binding</keyword>
<sequence>MSPSPQDQAMQQLQSQQSKLLDRIDELRALGIGGLVELPQLIVCGNQSSGKSSVLEAISRVRFPAKSSCCTRFATEVILRRSTQPKIHVSIEPGASRTNEAERQKLRNFAPQGFPSCEDLPRVIEQATECMGIRDEDTVNSGFSDDVLKVAISGPDQPELTLVDLPGLYTSTSRAQGARGIEIVRGLTEKYMKNTRTIILAVISAKTDYHLQEVLNMAERFDSERERTLGVITQPDILEAGSEEENNYLQFMRNEKIHLRLGWHALRNRSFETREMPDDARDEMERSFFEQGRWASLSRDSVGVESLRRRLSSVLLQHIRRNLSGLITDIQDRIVDRQQRLARLGPARSTLQQQRGFLLAISSSFERITSQALNGMYADAFFGELRDKTQESQDFRRLRAVIRELNECFADAMNTRGSRRMVVDVLMQRDHLPLEKGKMYMDDWSPEYITRAALEKEIGEQARKNRGIELPGSANQWLVGSLFRDQSKPWEDIARLHLLNTWESVKYFVLLLLRHLTDESTYTLLVGTVLAPQLERLKDELLNKLGELTAYTKRGHPLPVGKSFLSKIQVARTNRQIAALRKGLGLAHPSAARENNSESFNADDLVSAATRIQLSSDQFAVAEIIDQMQAYYDMSIVTFVDNIATLGIENCLLWPLEQIFTSQTVNNMDDQQIRELAEEAPHIQHDRQRLNQELNQLQAGLRTFNFFNTESLSFQRPSIFVKPALRQPSRSQGLDPTARCNKSEPMSKGDSTPIKSSPSQPLAPSDNSNRHPAASSSPLFGAPSIFTKSSSSQPMASSDNSNRTTAASTSSLFGAPSIFTKSSSSQPMASSDNSNRTTVASSTSSLFGASSVSTKSSSSQSIISSDNSDRDFTAFLTRPLFGAPSVSTKSSSSQPMASSNKSNRTTAPASTSSLFGTSSVSTKSSPSQPIVSGDNSNRNTPASSTHNPSPLFGASSSVGPGPMSTGGSGTGIDSSATNAKNVKSAFGQPSVPTFSTLKTPIPSDGLFGSSSSQADAAKSSGGPGQGWFGRPSVAQPTGGFNLGGS</sequence>
<comment type="caution">
    <text evidence="6">The sequence shown here is derived from an EMBL/GenBank/DDBJ whole genome shotgun (WGS) entry which is preliminary data.</text>
</comment>
<feature type="compositionally biased region" description="Polar residues" evidence="3">
    <location>
        <begin position="786"/>
        <end position="795"/>
    </location>
</feature>
<dbReference type="InterPro" id="IPR000375">
    <property type="entry name" value="Dynamin_stalk"/>
</dbReference>
<evidence type="ECO:0000259" key="5">
    <source>
        <dbReference type="PROSITE" id="PS51718"/>
    </source>
</evidence>
<dbReference type="EMBL" id="LYCR01000062">
    <property type="protein sequence ID" value="OGM43949.1"/>
    <property type="molecule type" value="Genomic_DNA"/>
</dbReference>
<dbReference type="GO" id="GO:0016559">
    <property type="term" value="P:peroxisome fission"/>
    <property type="evidence" value="ECO:0007669"/>
    <property type="project" value="TreeGrafter"/>
</dbReference>